<protein>
    <recommendedName>
        <fullName evidence="9 10">Pyrroline-5-carboxylate reductase</fullName>
        <shortName evidence="9">P5C reductase</shortName>
        <shortName evidence="9">P5CR</shortName>
        <ecNumber evidence="9 10">1.5.1.2</ecNumber>
    </recommendedName>
    <alternativeName>
        <fullName evidence="9">PCA reductase</fullName>
    </alternativeName>
</protein>
<evidence type="ECO:0000313" key="15">
    <source>
        <dbReference type="EMBL" id="EFU73012.1"/>
    </source>
</evidence>
<name>E6LID7_ENTI1</name>
<dbReference type="InterPro" id="IPR000304">
    <property type="entry name" value="Pyrroline-COOH_reductase"/>
</dbReference>
<dbReference type="SUPFAM" id="SSF51735">
    <property type="entry name" value="NAD(P)-binding Rossmann-fold domains"/>
    <property type="match status" value="1"/>
</dbReference>
<dbReference type="HAMAP" id="MF_01925">
    <property type="entry name" value="P5C_reductase"/>
    <property type="match status" value="1"/>
</dbReference>
<evidence type="ECO:0000256" key="7">
    <source>
        <dbReference type="ARBA" id="ARBA00023002"/>
    </source>
</evidence>
<evidence type="ECO:0000256" key="5">
    <source>
        <dbReference type="ARBA" id="ARBA00022650"/>
    </source>
</evidence>
<feature type="domain" description="Pyrroline-5-carboxylate reductase catalytic N-terminal" evidence="13">
    <location>
        <begin position="41"/>
        <end position="137"/>
    </location>
</feature>
<keyword evidence="4 9" id="KW-0028">Amino-acid biosynthesis</keyword>
<dbReference type="FunFam" id="3.40.50.720:FF:000190">
    <property type="entry name" value="Pyrroline-5-carboxylate reductase"/>
    <property type="match status" value="1"/>
</dbReference>
<dbReference type="PROSITE" id="PS00521">
    <property type="entry name" value="P5CR"/>
    <property type="match status" value="1"/>
</dbReference>
<dbReference type="Proteomes" id="UP000010296">
    <property type="component" value="Unassembled WGS sequence"/>
</dbReference>
<evidence type="ECO:0000259" key="13">
    <source>
        <dbReference type="Pfam" id="PF03807"/>
    </source>
</evidence>
<dbReference type="GO" id="GO:0005737">
    <property type="term" value="C:cytoplasm"/>
    <property type="evidence" value="ECO:0007669"/>
    <property type="project" value="UniProtKB-SubCell"/>
</dbReference>
<dbReference type="InterPro" id="IPR029036">
    <property type="entry name" value="P5CR_dimer"/>
</dbReference>
<evidence type="ECO:0000256" key="8">
    <source>
        <dbReference type="ARBA" id="ARBA00058118"/>
    </source>
</evidence>
<dbReference type="EMBL" id="AEPV01000086">
    <property type="protein sequence ID" value="EFU73012.1"/>
    <property type="molecule type" value="Genomic_DNA"/>
</dbReference>
<dbReference type="InterPro" id="IPR028939">
    <property type="entry name" value="P5C_Rdtase_cat_N"/>
</dbReference>
<evidence type="ECO:0000256" key="12">
    <source>
        <dbReference type="RuleBase" id="RU003903"/>
    </source>
</evidence>
<feature type="binding site" evidence="11">
    <location>
        <begin position="108"/>
        <end position="111"/>
    </location>
    <ligand>
        <name>NADP(+)</name>
        <dbReference type="ChEBI" id="CHEBI:58349"/>
    </ligand>
</feature>
<evidence type="ECO:0000256" key="3">
    <source>
        <dbReference type="ARBA" id="ARBA00022490"/>
    </source>
</evidence>
<dbReference type="Pfam" id="PF03807">
    <property type="entry name" value="F420_oxidored"/>
    <property type="match status" value="1"/>
</dbReference>
<dbReference type="InterPro" id="IPR008927">
    <property type="entry name" value="6-PGluconate_DH-like_C_sf"/>
</dbReference>
<dbReference type="AlphaFoldDB" id="E6LID7"/>
<comment type="function">
    <text evidence="8 9">Catalyzes the reduction of 1-pyrroline-5-carboxylate (PCA) to L-proline.</text>
</comment>
<keyword evidence="16" id="KW-1185">Reference proteome</keyword>
<dbReference type="PIRSF" id="PIRSF000193">
    <property type="entry name" value="Pyrrol-5-carb_rd"/>
    <property type="match status" value="1"/>
</dbReference>
<evidence type="ECO:0000256" key="11">
    <source>
        <dbReference type="PIRSR" id="PIRSR000193-1"/>
    </source>
</evidence>
<evidence type="ECO:0000256" key="2">
    <source>
        <dbReference type="ARBA" id="ARBA00005525"/>
    </source>
</evidence>
<comment type="caution">
    <text evidence="15">The sequence shown here is derived from an EMBL/GenBank/DDBJ whole genome shotgun (WGS) entry which is preliminary data.</text>
</comment>
<evidence type="ECO:0000256" key="4">
    <source>
        <dbReference type="ARBA" id="ARBA00022605"/>
    </source>
</evidence>
<dbReference type="InterPro" id="IPR053790">
    <property type="entry name" value="P5CR-like_CS"/>
</dbReference>
<comment type="catalytic activity">
    <reaction evidence="9">
        <text>L-proline + NAD(+) = (S)-1-pyrroline-5-carboxylate + NADH + 2 H(+)</text>
        <dbReference type="Rhea" id="RHEA:14105"/>
        <dbReference type="ChEBI" id="CHEBI:15378"/>
        <dbReference type="ChEBI" id="CHEBI:17388"/>
        <dbReference type="ChEBI" id="CHEBI:57540"/>
        <dbReference type="ChEBI" id="CHEBI:57945"/>
        <dbReference type="ChEBI" id="CHEBI:60039"/>
        <dbReference type="EC" id="1.5.1.2"/>
    </reaction>
</comment>
<keyword evidence="3 9" id="KW-0963">Cytoplasm</keyword>
<reference evidence="15 16" key="1">
    <citation type="submission" date="2010-12" db="EMBL/GenBank/DDBJ databases">
        <authorList>
            <person name="Muzny D."/>
            <person name="Qin X."/>
            <person name="Deng J."/>
            <person name="Jiang H."/>
            <person name="Liu Y."/>
            <person name="Qu J."/>
            <person name="Song X.-Z."/>
            <person name="Zhang L."/>
            <person name="Thornton R."/>
            <person name="Coyle M."/>
            <person name="Francisco L."/>
            <person name="Jackson L."/>
            <person name="Javaid M."/>
            <person name="Korchina V."/>
            <person name="Kovar C."/>
            <person name="Mata R."/>
            <person name="Mathew T."/>
            <person name="Ngo R."/>
            <person name="Nguyen L."/>
            <person name="Nguyen N."/>
            <person name="Okwuonu G."/>
            <person name="Ongeri F."/>
            <person name="Pham C."/>
            <person name="Simmons D."/>
            <person name="Wilczek-Boney K."/>
            <person name="Hale W."/>
            <person name="Jakkamsetti A."/>
            <person name="Pham P."/>
            <person name="Ruth R."/>
            <person name="San Lucas F."/>
            <person name="Warren J."/>
            <person name="Zhang J."/>
            <person name="Zhao Z."/>
            <person name="Zhou C."/>
            <person name="Zhu D."/>
            <person name="Lee S."/>
            <person name="Bess C."/>
            <person name="Blankenburg K."/>
            <person name="Forbes L."/>
            <person name="Fu Q."/>
            <person name="Gubbala S."/>
            <person name="Hirani K."/>
            <person name="Jayaseelan J.C."/>
            <person name="Lara F."/>
            <person name="Munidasa M."/>
            <person name="Palculict T."/>
            <person name="Patil S."/>
            <person name="Pu L.-L."/>
            <person name="Saada N."/>
            <person name="Tang L."/>
            <person name="Weissenberger G."/>
            <person name="Zhu Y."/>
            <person name="Hemphill L."/>
            <person name="Shang Y."/>
            <person name="Youmans B."/>
            <person name="Ayvaz T."/>
            <person name="Ross M."/>
            <person name="Santibanez J."/>
            <person name="Aqrawi P."/>
            <person name="Gross S."/>
            <person name="Joshi V."/>
            <person name="Fowler G."/>
            <person name="Nazareth L."/>
            <person name="Reid J."/>
            <person name="Worley K."/>
            <person name="Petrosino J."/>
            <person name="Highlander S."/>
            <person name="Gibbs R."/>
        </authorList>
    </citation>
    <scope>NUCLEOTIDE SEQUENCE [LARGE SCALE GENOMIC DNA]</scope>
    <source>
        <strain evidence="16">DSM 15952 / CCUG 50447 / LMG 22039 / TP 1.5</strain>
    </source>
</reference>
<comment type="subcellular location">
    <subcellularLocation>
        <location evidence="1 9">Cytoplasm</location>
    </subcellularLocation>
</comment>
<comment type="pathway">
    <text evidence="9 12">Amino-acid biosynthesis; L-proline biosynthesis; L-proline from L-glutamate 5-semialdehyde: step 1/1.</text>
</comment>
<dbReference type="eggNOG" id="COG0345">
    <property type="taxonomic scope" value="Bacteria"/>
</dbReference>
<proteinExistence type="inferred from homology"/>
<organism evidence="15 16">
    <name type="scientific">Enterococcus italicus (strain DSM 15952 / CCUG 50447 / LMG 22039 / TP 1.5)</name>
    <dbReference type="NCBI Taxonomy" id="888064"/>
    <lineage>
        <taxon>Bacteria</taxon>
        <taxon>Bacillati</taxon>
        <taxon>Bacillota</taxon>
        <taxon>Bacilli</taxon>
        <taxon>Lactobacillales</taxon>
        <taxon>Enterococcaceae</taxon>
        <taxon>Enterococcus</taxon>
    </lineage>
</organism>
<accession>E6LID7</accession>
<dbReference type="STRING" id="888064.HMPREF9088_2127"/>
<evidence type="ECO:0000256" key="6">
    <source>
        <dbReference type="ARBA" id="ARBA00022857"/>
    </source>
</evidence>
<comment type="similarity">
    <text evidence="2 9 12">Belongs to the pyrroline-5-carboxylate reductase family.</text>
</comment>
<evidence type="ECO:0000313" key="16">
    <source>
        <dbReference type="Proteomes" id="UP000010296"/>
    </source>
</evidence>
<evidence type="ECO:0000256" key="1">
    <source>
        <dbReference type="ARBA" id="ARBA00004496"/>
    </source>
</evidence>
<dbReference type="NCBIfam" id="TIGR00112">
    <property type="entry name" value="proC"/>
    <property type="match status" value="1"/>
</dbReference>
<feature type="domain" description="Pyrroline-5-carboxylate reductase dimerisation" evidence="14">
    <location>
        <begin position="198"/>
        <end position="301"/>
    </location>
</feature>
<keyword evidence="6 9" id="KW-0521">NADP</keyword>
<dbReference type="FunFam" id="1.10.3730.10:FF:000001">
    <property type="entry name" value="Pyrroline-5-carboxylate reductase"/>
    <property type="match status" value="1"/>
</dbReference>
<dbReference type="PANTHER" id="PTHR11645">
    <property type="entry name" value="PYRROLINE-5-CARBOXYLATE REDUCTASE"/>
    <property type="match status" value="1"/>
</dbReference>
<dbReference type="EC" id="1.5.1.2" evidence="9 10"/>
<dbReference type="SUPFAM" id="SSF48179">
    <property type="entry name" value="6-phosphogluconate dehydrogenase C-terminal domain-like"/>
    <property type="match status" value="1"/>
</dbReference>
<keyword evidence="7 9" id="KW-0560">Oxidoreductase</keyword>
<dbReference type="Gene3D" id="1.10.3730.10">
    <property type="entry name" value="ProC C-terminal domain-like"/>
    <property type="match status" value="1"/>
</dbReference>
<sequence>MAIAPILSAIYSDATTSAWLLNHKREQRTIIYGIGGTSMKKIGFIGAGNMAQAMIQGIIASQLCAPEEIQVYNHRYAPTLEKVVHTYQVTPQLDLATFLAEVEVIILAVKPPIVPQVIEQMKDHLRPTQVIVSIAAGVTIAQIQATISNPVIRVMPNTPAMVGAGMSSISSSKEVTADVLEEVHTVVDSFGKSEVVPESMMDAVVGVSGSAPAYVYLFIEALADGAVAEGMPRKQAYEFAAQTVLGSAKMVLETGKHPGELKDMVCSPGGTTIAAVQSLEESQFRAATIKAVRTAAQKNAAMSN</sequence>
<evidence type="ECO:0000259" key="14">
    <source>
        <dbReference type="Pfam" id="PF14748"/>
    </source>
</evidence>
<feature type="binding site" evidence="11">
    <location>
        <begin position="45"/>
        <end position="50"/>
    </location>
    <ligand>
        <name>NADP(+)</name>
        <dbReference type="ChEBI" id="CHEBI:58349"/>
    </ligand>
</feature>
<comment type="catalytic activity">
    <reaction evidence="9 12">
        <text>L-proline + NADP(+) = (S)-1-pyrroline-5-carboxylate + NADPH + 2 H(+)</text>
        <dbReference type="Rhea" id="RHEA:14109"/>
        <dbReference type="ChEBI" id="CHEBI:15378"/>
        <dbReference type="ChEBI" id="CHEBI:17388"/>
        <dbReference type="ChEBI" id="CHEBI:57783"/>
        <dbReference type="ChEBI" id="CHEBI:58349"/>
        <dbReference type="ChEBI" id="CHEBI:60039"/>
        <dbReference type="EC" id="1.5.1.2"/>
    </reaction>
</comment>
<dbReference type="Pfam" id="PF14748">
    <property type="entry name" value="P5CR_dimer"/>
    <property type="match status" value="1"/>
</dbReference>
<gene>
    <name evidence="9 15" type="primary">proC</name>
    <name evidence="15" type="ORF">HMPREF9088_2127</name>
</gene>
<dbReference type="Gene3D" id="3.40.50.720">
    <property type="entry name" value="NAD(P)-binding Rossmann-like Domain"/>
    <property type="match status" value="1"/>
</dbReference>
<dbReference type="InterPro" id="IPR036291">
    <property type="entry name" value="NAD(P)-bd_dom_sf"/>
</dbReference>
<dbReference type="PANTHER" id="PTHR11645:SF0">
    <property type="entry name" value="PYRROLINE-5-CARBOXYLATE REDUCTASE 3"/>
    <property type="match status" value="1"/>
</dbReference>
<dbReference type="GO" id="GO:0055129">
    <property type="term" value="P:L-proline biosynthetic process"/>
    <property type="evidence" value="ECO:0007669"/>
    <property type="project" value="UniProtKB-UniRule"/>
</dbReference>
<evidence type="ECO:0000256" key="9">
    <source>
        <dbReference type="HAMAP-Rule" id="MF_01925"/>
    </source>
</evidence>
<dbReference type="UniPathway" id="UPA00098">
    <property type="reaction ID" value="UER00361"/>
</dbReference>
<evidence type="ECO:0000256" key="10">
    <source>
        <dbReference type="NCBIfam" id="TIGR00112"/>
    </source>
</evidence>
<dbReference type="GO" id="GO:0004735">
    <property type="term" value="F:pyrroline-5-carboxylate reductase activity"/>
    <property type="evidence" value="ECO:0007669"/>
    <property type="project" value="UniProtKB-UniRule"/>
</dbReference>
<dbReference type="HOGENOM" id="CLU_042344_3_1_9"/>
<keyword evidence="5 9" id="KW-0641">Proline biosynthesis</keyword>